<evidence type="ECO:0000313" key="2">
    <source>
        <dbReference type="EMBL" id="MCW8087482.1"/>
    </source>
</evidence>
<feature type="transmembrane region" description="Helical" evidence="1">
    <location>
        <begin position="138"/>
        <end position="160"/>
    </location>
</feature>
<keyword evidence="3" id="KW-1185">Reference proteome</keyword>
<feature type="transmembrane region" description="Helical" evidence="1">
    <location>
        <begin position="230"/>
        <end position="249"/>
    </location>
</feature>
<reference evidence="2 3" key="1">
    <citation type="submission" date="2022-10" db="EMBL/GenBank/DDBJ databases">
        <title>Roseococcus glaciei nov., sp. nov., isolated from glacier.</title>
        <authorList>
            <person name="Liu Q."/>
            <person name="Xin Y.-H."/>
        </authorList>
    </citation>
    <scope>NUCLEOTIDE SEQUENCE [LARGE SCALE GENOMIC DNA]</scope>
    <source>
        <strain evidence="2 3">MDT2-1-1</strain>
    </source>
</reference>
<accession>A0ABT3NZ91</accession>
<organism evidence="2 3">
    <name type="scientific">Sabulicella glaciei</name>
    <dbReference type="NCBI Taxonomy" id="2984948"/>
    <lineage>
        <taxon>Bacteria</taxon>
        <taxon>Pseudomonadati</taxon>
        <taxon>Pseudomonadota</taxon>
        <taxon>Alphaproteobacteria</taxon>
        <taxon>Acetobacterales</taxon>
        <taxon>Acetobacteraceae</taxon>
        <taxon>Sabulicella</taxon>
    </lineage>
</organism>
<keyword evidence="1" id="KW-0812">Transmembrane</keyword>
<keyword evidence="1" id="KW-1133">Transmembrane helix</keyword>
<dbReference type="Proteomes" id="UP001526430">
    <property type="component" value="Unassembled WGS sequence"/>
</dbReference>
<feature type="transmembrane region" description="Helical" evidence="1">
    <location>
        <begin position="86"/>
        <end position="107"/>
    </location>
</feature>
<feature type="transmembrane region" description="Helical" evidence="1">
    <location>
        <begin position="180"/>
        <end position="200"/>
    </location>
</feature>
<gene>
    <name evidence="2" type="ORF">OF850_17785</name>
</gene>
<feature type="transmembrane region" description="Helical" evidence="1">
    <location>
        <begin position="6"/>
        <end position="26"/>
    </location>
</feature>
<evidence type="ECO:0000256" key="1">
    <source>
        <dbReference type="SAM" id="Phobius"/>
    </source>
</evidence>
<dbReference type="RefSeq" id="WP_301591687.1">
    <property type="nucleotide sequence ID" value="NZ_JAPFQI010000017.1"/>
</dbReference>
<feature type="transmembrane region" description="Helical" evidence="1">
    <location>
        <begin position="113"/>
        <end position="131"/>
    </location>
</feature>
<proteinExistence type="predicted"/>
<name>A0ABT3NZ91_9PROT</name>
<dbReference type="EMBL" id="JAPFQI010000017">
    <property type="protein sequence ID" value="MCW8087482.1"/>
    <property type="molecule type" value="Genomic_DNA"/>
</dbReference>
<feature type="transmembrane region" description="Helical" evidence="1">
    <location>
        <begin position="61"/>
        <end position="79"/>
    </location>
</feature>
<protein>
    <submittedName>
        <fullName evidence="2">Uncharacterized protein</fullName>
    </submittedName>
</protein>
<sequence length="250" mass="24714">MLPDSLAFWQGPLLPLLVSLAWAALLRGRPLGALALGLGALAGFALILGISLASPRQSFERLPALMAGAVLLSLPLCFLRGRWAAGALAAASVLLGGWWLGGAPLWGPDAARALPVMLAAALAAALATAEASDARRAAAVAALAAALLVLAAPPGPWLMLGLAWAAATGGALASGTAMPFAARVPFALGLAGVTLGPALARGAPGDWLLALAPIGTMLLAPRLAMRGGGWLAFAALAALALLAAWGISLG</sequence>
<feature type="transmembrane region" description="Helical" evidence="1">
    <location>
        <begin position="33"/>
        <end position="55"/>
    </location>
</feature>
<evidence type="ECO:0000313" key="3">
    <source>
        <dbReference type="Proteomes" id="UP001526430"/>
    </source>
</evidence>
<keyword evidence="1" id="KW-0472">Membrane</keyword>
<comment type="caution">
    <text evidence="2">The sequence shown here is derived from an EMBL/GenBank/DDBJ whole genome shotgun (WGS) entry which is preliminary data.</text>
</comment>